<evidence type="ECO:0000313" key="7">
    <source>
        <dbReference type="Proteomes" id="UP000199513"/>
    </source>
</evidence>
<accession>A0A1I2H7J3</accession>
<name>A0A1I2H7J3_9BACT</name>
<dbReference type="EMBL" id="FONY01000022">
    <property type="protein sequence ID" value="SFF25652.1"/>
    <property type="molecule type" value="Genomic_DNA"/>
</dbReference>
<dbReference type="Proteomes" id="UP000199513">
    <property type="component" value="Unassembled WGS sequence"/>
</dbReference>
<evidence type="ECO:0000256" key="5">
    <source>
        <dbReference type="SAM" id="SignalP"/>
    </source>
</evidence>
<reference evidence="6 7" key="1">
    <citation type="submission" date="2016-10" db="EMBL/GenBank/DDBJ databases">
        <authorList>
            <person name="de Groot N.N."/>
        </authorList>
    </citation>
    <scope>NUCLEOTIDE SEQUENCE [LARGE SCALE GENOMIC DNA]</scope>
    <source>
        <strain>GEY</strain>
        <strain evidence="7">DSM 9560</strain>
    </source>
</reference>
<keyword evidence="1" id="KW-0677">Repeat</keyword>
<dbReference type="STRING" id="1003.SAMN04488541_102230"/>
<feature type="repeat" description="TPR" evidence="3">
    <location>
        <begin position="24"/>
        <end position="57"/>
    </location>
</feature>
<feature type="repeat" description="TPR" evidence="3">
    <location>
        <begin position="58"/>
        <end position="91"/>
    </location>
</feature>
<evidence type="ECO:0000313" key="6">
    <source>
        <dbReference type="EMBL" id="SFF25652.1"/>
    </source>
</evidence>
<dbReference type="RefSeq" id="WP_091546054.1">
    <property type="nucleotide sequence ID" value="NZ_FONY01000022.1"/>
</dbReference>
<feature type="signal peptide" evidence="5">
    <location>
        <begin position="1"/>
        <end position="21"/>
    </location>
</feature>
<dbReference type="Pfam" id="PF13432">
    <property type="entry name" value="TPR_16"/>
    <property type="match status" value="1"/>
</dbReference>
<dbReference type="SMART" id="SM00028">
    <property type="entry name" value="TPR"/>
    <property type="match status" value="8"/>
</dbReference>
<keyword evidence="2 3" id="KW-0802">TPR repeat</keyword>
<sequence length="449" mass="52018">MRKTFTYLLFFCFWSCAEAFAQVGLDFVLKAEEFKRSKNYDAALAEYDKAIKADPKNPEYTYRKGQVYYIKKDAENAIQYFEKTISLRQDYLNAHVGLARLYTLKSNNENAVKAFESAFKYEDDKAKKIEYKMNIVKILYRLNRFKEAETHIIDALKIEPNNLNLLYYSALLNNTLGKYEEAKNDMLKATSILRSDDPKEFSKYYYELGYAYYHLEKYNEARMALDKANYGPFKQLVFKMTPPYFYGMALAYFKIYDIEDSKRYLEIALRMKPDFSQAHDLLLKIVAMKADKSAMIESMKRAVEYEKEPQKKATGYANLCELQFNSGKYQDAVNSANACLAIQPQNTQIAFLKAIAMYRLKKVDDAINLLNILTKQTTLDQESRAQYNFALGVMYSRSGKDAKIAENTFKKADFAGYKYAAMAEIESLSGQKADDQPKLDTEIKIETDN</sequence>
<protein>
    <submittedName>
        <fullName evidence="6">Tetratricopeptide repeat-containing protein</fullName>
    </submittedName>
</protein>
<dbReference type="InterPro" id="IPR011990">
    <property type="entry name" value="TPR-like_helical_dom_sf"/>
</dbReference>
<dbReference type="OrthoDB" id="976775at2"/>
<evidence type="ECO:0000256" key="3">
    <source>
        <dbReference type="PROSITE-ProRule" id="PRU00339"/>
    </source>
</evidence>
<dbReference type="SUPFAM" id="SSF48452">
    <property type="entry name" value="TPR-like"/>
    <property type="match status" value="2"/>
</dbReference>
<keyword evidence="7" id="KW-1185">Reference proteome</keyword>
<dbReference type="PROSITE" id="PS50005">
    <property type="entry name" value="TPR"/>
    <property type="match status" value="2"/>
</dbReference>
<dbReference type="PANTHER" id="PTHR45586:SF1">
    <property type="entry name" value="LIPOPOLYSACCHARIDE ASSEMBLY PROTEIN B"/>
    <property type="match status" value="1"/>
</dbReference>
<proteinExistence type="predicted"/>
<feature type="chain" id="PRO_5011594978" evidence="5">
    <location>
        <begin position="22"/>
        <end position="449"/>
    </location>
</feature>
<gene>
    <name evidence="6" type="ORF">SAMN04488541_102230</name>
</gene>
<dbReference type="AlphaFoldDB" id="A0A1I2H7J3"/>
<evidence type="ECO:0000256" key="4">
    <source>
        <dbReference type="SAM" id="MobiDB-lite"/>
    </source>
</evidence>
<dbReference type="InterPro" id="IPR019734">
    <property type="entry name" value="TPR_rpt"/>
</dbReference>
<keyword evidence="5" id="KW-0732">Signal</keyword>
<dbReference type="Gene3D" id="1.25.40.10">
    <property type="entry name" value="Tetratricopeptide repeat domain"/>
    <property type="match status" value="3"/>
</dbReference>
<dbReference type="Pfam" id="PF13181">
    <property type="entry name" value="TPR_8"/>
    <property type="match status" value="2"/>
</dbReference>
<organism evidence="6 7">
    <name type="scientific">Thermoflexibacter ruber</name>
    <dbReference type="NCBI Taxonomy" id="1003"/>
    <lineage>
        <taxon>Bacteria</taxon>
        <taxon>Pseudomonadati</taxon>
        <taxon>Bacteroidota</taxon>
        <taxon>Cytophagia</taxon>
        <taxon>Cytophagales</taxon>
        <taxon>Thermoflexibacteraceae</taxon>
        <taxon>Thermoflexibacter</taxon>
    </lineage>
</organism>
<evidence type="ECO:0000256" key="1">
    <source>
        <dbReference type="ARBA" id="ARBA00022737"/>
    </source>
</evidence>
<dbReference type="Pfam" id="PF14559">
    <property type="entry name" value="TPR_19"/>
    <property type="match status" value="1"/>
</dbReference>
<dbReference type="PANTHER" id="PTHR45586">
    <property type="entry name" value="TPR REPEAT-CONTAINING PROTEIN PA4667"/>
    <property type="match status" value="1"/>
</dbReference>
<feature type="compositionally biased region" description="Basic and acidic residues" evidence="4">
    <location>
        <begin position="432"/>
        <end position="449"/>
    </location>
</feature>
<evidence type="ECO:0000256" key="2">
    <source>
        <dbReference type="ARBA" id="ARBA00022803"/>
    </source>
</evidence>
<feature type="region of interest" description="Disordered" evidence="4">
    <location>
        <begin position="429"/>
        <end position="449"/>
    </location>
</feature>
<dbReference type="InterPro" id="IPR051012">
    <property type="entry name" value="CellSynth/LPSAsmb/PSIAsmb"/>
</dbReference>